<accession>A0A0E0B0W7</accession>
<dbReference type="HOGENOM" id="CLU_1761626_0_0_1"/>
<evidence type="ECO:0000313" key="2">
    <source>
        <dbReference type="Proteomes" id="UP000026961"/>
    </source>
</evidence>
<reference evidence="1" key="2">
    <citation type="submission" date="2018-05" db="EMBL/GenBank/DDBJ databases">
        <title>OgluRS3 (Oryza glumaepatula Reference Sequence Version 3).</title>
        <authorList>
            <person name="Zhang J."/>
            <person name="Kudrna D."/>
            <person name="Lee S."/>
            <person name="Talag J."/>
            <person name="Welchert J."/>
            <person name="Wing R.A."/>
        </authorList>
    </citation>
    <scope>NUCLEOTIDE SEQUENCE [LARGE SCALE GENOMIC DNA]</scope>
</reference>
<keyword evidence="2" id="KW-1185">Reference proteome</keyword>
<dbReference type="Proteomes" id="UP000026961">
    <property type="component" value="Chromosome 9"/>
</dbReference>
<dbReference type="AlphaFoldDB" id="A0A0E0B0W7"/>
<reference evidence="1" key="1">
    <citation type="submission" date="2015-04" db="UniProtKB">
        <authorList>
            <consortium name="EnsemblPlants"/>
        </authorList>
    </citation>
    <scope>IDENTIFICATION</scope>
</reference>
<dbReference type="Gramene" id="OGLUM09G04810.1">
    <property type="protein sequence ID" value="OGLUM09G04810.1"/>
    <property type="gene ID" value="OGLUM09G04810"/>
</dbReference>
<protein>
    <submittedName>
        <fullName evidence="1">Uncharacterized protein</fullName>
    </submittedName>
</protein>
<proteinExistence type="predicted"/>
<name>A0A0E0B0W7_9ORYZ</name>
<sequence>MTARISPPAFSCCCASKTGSGLAFLWLAVAEVQLRLRLGRLGRGLSGVWLGLRPALPPEASSCNCFASEAPLLLLVEDKGPGVGGRRYRIRRKRRHCCPLHCPRRRRGCAKTTMSSSLLRLLRFLGKRLGENSSSGCRKVSGVGGTVK</sequence>
<organism evidence="1">
    <name type="scientific">Oryza glumipatula</name>
    <dbReference type="NCBI Taxonomy" id="40148"/>
    <lineage>
        <taxon>Eukaryota</taxon>
        <taxon>Viridiplantae</taxon>
        <taxon>Streptophyta</taxon>
        <taxon>Embryophyta</taxon>
        <taxon>Tracheophyta</taxon>
        <taxon>Spermatophyta</taxon>
        <taxon>Magnoliopsida</taxon>
        <taxon>Liliopsida</taxon>
        <taxon>Poales</taxon>
        <taxon>Poaceae</taxon>
        <taxon>BOP clade</taxon>
        <taxon>Oryzoideae</taxon>
        <taxon>Oryzeae</taxon>
        <taxon>Oryzinae</taxon>
        <taxon>Oryza</taxon>
    </lineage>
</organism>
<evidence type="ECO:0000313" key="1">
    <source>
        <dbReference type="EnsemblPlants" id="OGLUM09G04810.1"/>
    </source>
</evidence>
<dbReference type="EnsemblPlants" id="OGLUM09G04810.1">
    <property type="protein sequence ID" value="OGLUM09G04810.1"/>
    <property type="gene ID" value="OGLUM09G04810"/>
</dbReference>